<proteinExistence type="predicted"/>
<name>A0A8X6QVL2_NEPPI</name>
<dbReference type="OrthoDB" id="7996123at2759"/>
<comment type="caution">
    <text evidence="1">The sequence shown here is derived from an EMBL/GenBank/DDBJ whole genome shotgun (WGS) entry which is preliminary data.</text>
</comment>
<dbReference type="EMBL" id="BMAW01131411">
    <property type="protein sequence ID" value="GFU39402.1"/>
    <property type="molecule type" value="Genomic_DNA"/>
</dbReference>
<reference evidence="1" key="1">
    <citation type="submission" date="2020-08" db="EMBL/GenBank/DDBJ databases">
        <title>Multicomponent nature underlies the extraordinary mechanical properties of spider dragline silk.</title>
        <authorList>
            <person name="Kono N."/>
            <person name="Nakamura H."/>
            <person name="Mori M."/>
            <person name="Yoshida Y."/>
            <person name="Ohtoshi R."/>
            <person name="Malay A.D."/>
            <person name="Moran D.A.P."/>
            <person name="Tomita M."/>
            <person name="Numata K."/>
            <person name="Arakawa K."/>
        </authorList>
    </citation>
    <scope>NUCLEOTIDE SEQUENCE</scope>
</reference>
<sequence length="87" mass="10144">MSLQQDEATAHTARAFTALIRLLFHGRLISKFGDIHWSFRFPDLAICDYFLRDHLKACVYEHDHPTLVEMKEAVRAKVAKNERNCEV</sequence>
<evidence type="ECO:0000313" key="2">
    <source>
        <dbReference type="Proteomes" id="UP000887013"/>
    </source>
</evidence>
<dbReference type="PANTHER" id="PTHR47326:SF1">
    <property type="entry name" value="HTH PSQ-TYPE DOMAIN-CONTAINING PROTEIN"/>
    <property type="match status" value="1"/>
</dbReference>
<dbReference type="PANTHER" id="PTHR47326">
    <property type="entry name" value="TRANSPOSABLE ELEMENT TC3 TRANSPOSASE-LIKE PROTEIN"/>
    <property type="match status" value="1"/>
</dbReference>
<dbReference type="AlphaFoldDB" id="A0A8X6QVL2"/>
<keyword evidence="2" id="KW-1185">Reference proteome</keyword>
<dbReference type="InterPro" id="IPR036397">
    <property type="entry name" value="RNaseH_sf"/>
</dbReference>
<evidence type="ECO:0000313" key="1">
    <source>
        <dbReference type="EMBL" id="GFU39402.1"/>
    </source>
</evidence>
<accession>A0A8X6QVL2</accession>
<dbReference type="Gene3D" id="3.30.420.10">
    <property type="entry name" value="Ribonuclease H-like superfamily/Ribonuclease H"/>
    <property type="match status" value="1"/>
</dbReference>
<dbReference type="Proteomes" id="UP000887013">
    <property type="component" value="Unassembled WGS sequence"/>
</dbReference>
<protein>
    <submittedName>
        <fullName evidence="1">Uncharacterized protein</fullName>
    </submittedName>
</protein>
<gene>
    <name evidence="1" type="ORF">NPIL_332551</name>
</gene>
<organism evidence="1 2">
    <name type="scientific">Nephila pilipes</name>
    <name type="common">Giant wood spider</name>
    <name type="synonym">Nephila maculata</name>
    <dbReference type="NCBI Taxonomy" id="299642"/>
    <lineage>
        <taxon>Eukaryota</taxon>
        <taxon>Metazoa</taxon>
        <taxon>Ecdysozoa</taxon>
        <taxon>Arthropoda</taxon>
        <taxon>Chelicerata</taxon>
        <taxon>Arachnida</taxon>
        <taxon>Araneae</taxon>
        <taxon>Araneomorphae</taxon>
        <taxon>Entelegynae</taxon>
        <taxon>Araneoidea</taxon>
        <taxon>Nephilidae</taxon>
        <taxon>Nephila</taxon>
    </lineage>
</organism>
<dbReference type="GO" id="GO:0003676">
    <property type="term" value="F:nucleic acid binding"/>
    <property type="evidence" value="ECO:0007669"/>
    <property type="project" value="InterPro"/>
</dbReference>